<reference evidence="2" key="1">
    <citation type="submission" date="2021-06" db="EMBL/GenBank/DDBJ databases">
        <title>Comparative genomics, transcriptomics and evolutionary studies reveal genomic signatures of adaptation to plant cell wall in hemibiotrophic fungi.</title>
        <authorList>
            <consortium name="DOE Joint Genome Institute"/>
            <person name="Baroncelli R."/>
            <person name="Diaz J.F."/>
            <person name="Benocci T."/>
            <person name="Peng M."/>
            <person name="Battaglia E."/>
            <person name="Haridas S."/>
            <person name="Andreopoulos W."/>
            <person name="Labutti K."/>
            <person name="Pangilinan J."/>
            <person name="Floch G.L."/>
            <person name="Makela M.R."/>
            <person name="Henrissat B."/>
            <person name="Grigoriev I.V."/>
            <person name="Crouch J.A."/>
            <person name="De Vries R.P."/>
            <person name="Sukno S.A."/>
            <person name="Thon M.R."/>
        </authorList>
    </citation>
    <scope>NUCLEOTIDE SEQUENCE</scope>
    <source>
        <strain evidence="2">CBS 102054</strain>
    </source>
</reference>
<dbReference type="GeneID" id="85475055"/>
<sequence length="91" mass="10054">MSLSTEAIIATVALIVALPPTLFAIFQWKRPTNDLDPGLPTSNPDPEDYIAEIIQTDDINGHVFTLFWPGGQRSPLRGTPHRRDGSRAEKT</sequence>
<dbReference type="Proteomes" id="UP001243989">
    <property type="component" value="Unassembled WGS sequence"/>
</dbReference>
<dbReference type="EMBL" id="JAHMHQ010000007">
    <property type="protein sequence ID" value="KAK1638521.1"/>
    <property type="molecule type" value="Genomic_DNA"/>
</dbReference>
<protein>
    <submittedName>
        <fullName evidence="2">Uncharacterized protein</fullName>
    </submittedName>
</protein>
<dbReference type="AlphaFoldDB" id="A0AAI9ZUR4"/>
<feature type="region of interest" description="Disordered" evidence="1">
    <location>
        <begin position="70"/>
        <end position="91"/>
    </location>
</feature>
<gene>
    <name evidence="2" type="ORF">BDP81DRAFT_425138</name>
</gene>
<comment type="caution">
    <text evidence="2">The sequence shown here is derived from an EMBL/GenBank/DDBJ whole genome shotgun (WGS) entry which is preliminary data.</text>
</comment>
<evidence type="ECO:0000256" key="1">
    <source>
        <dbReference type="SAM" id="MobiDB-lite"/>
    </source>
</evidence>
<organism evidence="2 3">
    <name type="scientific">Colletotrichum phormii</name>
    <dbReference type="NCBI Taxonomy" id="359342"/>
    <lineage>
        <taxon>Eukaryota</taxon>
        <taxon>Fungi</taxon>
        <taxon>Dikarya</taxon>
        <taxon>Ascomycota</taxon>
        <taxon>Pezizomycotina</taxon>
        <taxon>Sordariomycetes</taxon>
        <taxon>Hypocreomycetidae</taxon>
        <taxon>Glomerellales</taxon>
        <taxon>Glomerellaceae</taxon>
        <taxon>Colletotrichum</taxon>
        <taxon>Colletotrichum acutatum species complex</taxon>
    </lineage>
</organism>
<evidence type="ECO:0000313" key="2">
    <source>
        <dbReference type="EMBL" id="KAK1638521.1"/>
    </source>
</evidence>
<dbReference type="RefSeq" id="XP_060447128.1">
    <property type="nucleotide sequence ID" value="XM_060590193.1"/>
</dbReference>
<name>A0AAI9ZUR4_9PEZI</name>
<evidence type="ECO:0000313" key="3">
    <source>
        <dbReference type="Proteomes" id="UP001243989"/>
    </source>
</evidence>
<proteinExistence type="predicted"/>
<feature type="compositionally biased region" description="Basic and acidic residues" evidence="1">
    <location>
        <begin position="81"/>
        <end position="91"/>
    </location>
</feature>
<accession>A0AAI9ZUR4</accession>
<keyword evidence="3" id="KW-1185">Reference proteome</keyword>